<gene>
    <name evidence="1" type="ORF">WKI47_18280</name>
</gene>
<name>A0ACC6PG48_9BACL</name>
<protein>
    <submittedName>
        <fullName evidence="1">Uncharacterized protein</fullName>
    </submittedName>
</protein>
<evidence type="ECO:0000313" key="2">
    <source>
        <dbReference type="Proteomes" id="UP001380953"/>
    </source>
</evidence>
<reference evidence="1" key="1">
    <citation type="submission" date="2024-03" db="EMBL/GenBank/DDBJ databases">
        <title>Whole genome sequecning of epiphytes from Marcgravia umbellata leaves.</title>
        <authorList>
            <person name="Kumar G."/>
            <person name="Savka M.A."/>
        </authorList>
    </citation>
    <scope>NUCLEOTIDE SEQUENCE</scope>
    <source>
        <strain evidence="1">RIT_BL5</strain>
    </source>
</reference>
<keyword evidence="2" id="KW-1185">Reference proteome</keyword>
<accession>A0ACC6PG48</accession>
<evidence type="ECO:0000313" key="1">
    <source>
        <dbReference type="EMBL" id="MEJ8305862.1"/>
    </source>
</evidence>
<comment type="caution">
    <text evidence="1">The sequence shown here is derived from an EMBL/GenBank/DDBJ whole genome shotgun (WGS) entry which is preliminary data.</text>
</comment>
<dbReference type="EMBL" id="JBBKAR010000046">
    <property type="protein sequence ID" value="MEJ8305862.1"/>
    <property type="molecule type" value="Genomic_DNA"/>
</dbReference>
<dbReference type="Proteomes" id="UP001380953">
    <property type="component" value="Unassembled WGS sequence"/>
</dbReference>
<organism evidence="1 2">
    <name type="scientific">Saccharibacillus sacchari</name>
    <dbReference type="NCBI Taxonomy" id="456493"/>
    <lineage>
        <taxon>Bacteria</taxon>
        <taxon>Bacillati</taxon>
        <taxon>Bacillota</taxon>
        <taxon>Bacilli</taxon>
        <taxon>Bacillales</taxon>
        <taxon>Paenibacillaceae</taxon>
        <taxon>Saccharibacillus</taxon>
    </lineage>
</organism>
<sequence>MKQIDGYSIPDVFDAYKMMFWNLHDVTSILKAYNMVQWSKYIDHWSRTHGQRFTTPYQRGEILMVDLGAMNYGFELAYSHPVVVLYSTLDMLFVIPGSSKRFGCGKKDTIDATSANDGFNKNTGLLLNHMRWIHKNRVKQTTGTLTSSRILEKIEKYNLTLNEEYHKEVADRARVTRQLRADKFNLAQQVEQQKQEILNKQSEISESQLELENYKKGMVEGLEKLKEQTSDETALELINLLLLQKN</sequence>
<proteinExistence type="predicted"/>